<dbReference type="PANTHER" id="PTHR34693:SF1">
    <property type="entry name" value="PROTEIN PAR32"/>
    <property type="match status" value="1"/>
</dbReference>
<dbReference type="PANTHER" id="PTHR34693">
    <property type="entry name" value="PROTEIN PAR32"/>
    <property type="match status" value="1"/>
</dbReference>
<protein>
    <submittedName>
        <fullName evidence="2">Uncharacterized protein</fullName>
    </submittedName>
</protein>
<reference evidence="3" key="1">
    <citation type="journal article" date="2015" name="PLoS Genet.">
        <title>The dynamic genome and transcriptome of the human fungal pathogen Blastomyces and close relative Emmonsia.</title>
        <authorList>
            <person name="Munoz J.F."/>
            <person name="Gauthier G.M."/>
            <person name="Desjardins C.A."/>
            <person name="Gallo J.E."/>
            <person name="Holder J."/>
            <person name="Sullivan T.D."/>
            <person name="Marty A.J."/>
            <person name="Carmen J.C."/>
            <person name="Chen Z."/>
            <person name="Ding L."/>
            <person name="Gujja S."/>
            <person name="Magrini V."/>
            <person name="Misas E."/>
            <person name="Mitreva M."/>
            <person name="Priest M."/>
            <person name="Saif S."/>
            <person name="Whiston E.A."/>
            <person name="Young S."/>
            <person name="Zeng Q."/>
            <person name="Goldman W.E."/>
            <person name="Mardis E.R."/>
            <person name="Taylor J.W."/>
            <person name="McEwen J.G."/>
            <person name="Clay O.K."/>
            <person name="Klein B.S."/>
            <person name="Cuomo C.A."/>
        </authorList>
    </citation>
    <scope>NUCLEOTIDE SEQUENCE [LARGE SCALE GENOMIC DNA]</scope>
    <source>
        <strain evidence="3">UAMH 3008</strain>
    </source>
</reference>
<proteinExistence type="predicted"/>
<dbReference type="EMBL" id="LCZI01000702">
    <property type="protein sequence ID" value="KKZ65092.1"/>
    <property type="molecule type" value="Genomic_DNA"/>
</dbReference>
<organism evidence="2 3">
    <name type="scientific">[Emmonsia] crescens</name>
    <dbReference type="NCBI Taxonomy" id="73230"/>
    <lineage>
        <taxon>Eukaryota</taxon>
        <taxon>Fungi</taxon>
        <taxon>Dikarya</taxon>
        <taxon>Ascomycota</taxon>
        <taxon>Pezizomycotina</taxon>
        <taxon>Eurotiomycetes</taxon>
        <taxon>Eurotiomycetidae</taxon>
        <taxon>Onygenales</taxon>
        <taxon>Ajellomycetaceae</taxon>
        <taxon>Emergomyces</taxon>
    </lineage>
</organism>
<dbReference type="InterPro" id="IPR053203">
    <property type="entry name" value="Cisplatin_resist-associated"/>
</dbReference>
<evidence type="ECO:0000256" key="1">
    <source>
        <dbReference type="SAM" id="MobiDB-lite"/>
    </source>
</evidence>
<evidence type="ECO:0000313" key="2">
    <source>
        <dbReference type="EMBL" id="KKZ65092.1"/>
    </source>
</evidence>
<dbReference type="AlphaFoldDB" id="A0A0G2I387"/>
<dbReference type="Proteomes" id="UP000034164">
    <property type="component" value="Unassembled WGS sequence"/>
</dbReference>
<feature type="region of interest" description="Disordered" evidence="1">
    <location>
        <begin position="92"/>
        <end position="111"/>
    </location>
</feature>
<gene>
    <name evidence="2" type="ORF">EMCG_01332</name>
</gene>
<accession>A0A0G2I387</accession>
<evidence type="ECO:0000313" key="3">
    <source>
        <dbReference type="Proteomes" id="UP000034164"/>
    </source>
</evidence>
<name>A0A0G2I387_9EURO</name>
<comment type="caution">
    <text evidence="2">The sequence shown here is derived from an EMBL/GenBank/DDBJ whole genome shotgun (WGS) entry which is preliminary data.</text>
</comment>
<dbReference type="InterPro" id="IPR022024">
    <property type="entry name" value="DUF3602"/>
</dbReference>
<dbReference type="OrthoDB" id="3063476at2759"/>
<dbReference type="VEuPathDB" id="FungiDB:EMCG_01332"/>
<feature type="region of interest" description="Disordered" evidence="1">
    <location>
        <begin position="1"/>
        <end position="41"/>
    </location>
</feature>
<dbReference type="Pfam" id="PF12223">
    <property type="entry name" value="DUF3602"/>
    <property type="match status" value="1"/>
</dbReference>
<sequence length="111" mass="11207">MASGTGAAATSPTPADLVTPTIKGEIYTTGRGGSGNMVANDDPVMARKAQDVEVEGPGVVNVEVAGESKGGGKRVFLGRGGAANVYDTSTRADIDNANDTNNDDNHTVEKG</sequence>
<feature type="compositionally biased region" description="Low complexity" evidence="1">
    <location>
        <begin position="1"/>
        <end position="15"/>
    </location>
</feature>